<dbReference type="RefSeq" id="WP_013425612.1">
    <property type="nucleotide sequence ID" value="NC_014666.1"/>
</dbReference>
<feature type="domain" description="YCII-related" evidence="2">
    <location>
        <begin position="1"/>
        <end position="107"/>
    </location>
</feature>
<dbReference type="HOGENOM" id="CLU_130902_2_1_11"/>
<dbReference type="AlphaFoldDB" id="E3IVI8"/>
<protein>
    <submittedName>
        <fullName evidence="3">YCII-related protein</fullName>
    </submittedName>
</protein>
<proteinExistence type="inferred from homology"/>
<organism evidence="3 4">
    <name type="scientific">Pseudofrankia inefficax (strain DSM 45817 / CECT 9037 / DDB 130130 / EuI1c)</name>
    <name type="common">Frankia inefficax</name>
    <dbReference type="NCBI Taxonomy" id="298654"/>
    <lineage>
        <taxon>Bacteria</taxon>
        <taxon>Bacillati</taxon>
        <taxon>Actinomycetota</taxon>
        <taxon>Actinomycetes</taxon>
        <taxon>Frankiales</taxon>
        <taxon>Frankiaceae</taxon>
        <taxon>Pseudofrankia</taxon>
    </lineage>
</organism>
<reference evidence="3 4" key="1">
    <citation type="submission" date="2010-10" db="EMBL/GenBank/DDBJ databases">
        <title>Complete sequence of Frankia sp. EuI1c.</title>
        <authorList>
            <consortium name="US DOE Joint Genome Institute"/>
            <person name="Lucas S."/>
            <person name="Copeland A."/>
            <person name="Lapidus A."/>
            <person name="Cheng J.-F."/>
            <person name="Bruce D."/>
            <person name="Goodwin L."/>
            <person name="Pitluck S."/>
            <person name="Chertkov O."/>
            <person name="Detter J.C."/>
            <person name="Han C."/>
            <person name="Tapia R."/>
            <person name="Land M."/>
            <person name="Hauser L."/>
            <person name="Jeffries C."/>
            <person name="Kyrpides N."/>
            <person name="Ivanova N."/>
            <person name="Mikhailova N."/>
            <person name="Beauchemin N."/>
            <person name="Sen A."/>
            <person name="Sur S.A."/>
            <person name="Gtari M."/>
            <person name="Wall L."/>
            <person name="Tisa L."/>
            <person name="Woyke T."/>
        </authorList>
    </citation>
    <scope>NUCLEOTIDE SEQUENCE [LARGE SCALE GENOMIC DNA]</scope>
    <source>
        <strain evidence="4">DSM 45817 / CECT 9037 / EuI1c</strain>
    </source>
</reference>
<dbReference type="eggNOG" id="COG3795">
    <property type="taxonomic scope" value="Bacteria"/>
</dbReference>
<dbReference type="InterPro" id="IPR011008">
    <property type="entry name" value="Dimeric_a/b-barrel"/>
</dbReference>
<evidence type="ECO:0000313" key="3">
    <source>
        <dbReference type="EMBL" id="ADP82494.1"/>
    </source>
</evidence>
<dbReference type="OrthoDB" id="668782at2"/>
<dbReference type="Proteomes" id="UP000002484">
    <property type="component" value="Chromosome"/>
</dbReference>
<dbReference type="PANTHER" id="PTHR35174">
    <property type="entry name" value="BLL7171 PROTEIN-RELATED"/>
    <property type="match status" value="1"/>
</dbReference>
<dbReference type="Pfam" id="PF03795">
    <property type="entry name" value="YCII"/>
    <property type="match status" value="1"/>
</dbReference>
<dbReference type="Gene3D" id="3.30.70.1060">
    <property type="entry name" value="Dimeric alpha+beta barrel"/>
    <property type="match status" value="1"/>
</dbReference>
<comment type="similarity">
    <text evidence="1">Belongs to the YciI family.</text>
</comment>
<evidence type="ECO:0000256" key="1">
    <source>
        <dbReference type="ARBA" id="ARBA00007689"/>
    </source>
</evidence>
<dbReference type="SUPFAM" id="SSF54909">
    <property type="entry name" value="Dimeric alpha+beta barrel"/>
    <property type="match status" value="1"/>
</dbReference>
<keyword evidence="4" id="KW-1185">Reference proteome</keyword>
<dbReference type="InParanoid" id="E3IVI8"/>
<dbReference type="STRING" id="298654.FraEuI1c_4501"/>
<dbReference type="KEGG" id="fri:FraEuI1c_4501"/>
<accession>E3IVI8</accession>
<dbReference type="PANTHER" id="PTHR35174:SF3">
    <property type="entry name" value="BLL7171 PROTEIN"/>
    <property type="match status" value="1"/>
</dbReference>
<evidence type="ECO:0000259" key="2">
    <source>
        <dbReference type="Pfam" id="PF03795"/>
    </source>
</evidence>
<evidence type="ECO:0000313" key="4">
    <source>
        <dbReference type="Proteomes" id="UP000002484"/>
    </source>
</evidence>
<gene>
    <name evidence="3" type="ordered locus">FraEuI1c_4501</name>
</gene>
<sequence>MQYALLIYNTEESTPAERQAIEAGVAPVLARPYVTSWARLHAPPTATTVRGQDGETLLTDGPFVDTKEFLGGLIVIEVDNLDEALAVAAELQALRTSGAIEVRPVRDEAPGGG</sequence>
<dbReference type="EMBL" id="CP002299">
    <property type="protein sequence ID" value="ADP82494.1"/>
    <property type="molecule type" value="Genomic_DNA"/>
</dbReference>
<dbReference type="InterPro" id="IPR005545">
    <property type="entry name" value="YCII"/>
</dbReference>
<name>E3IVI8_PSEI1</name>